<dbReference type="PANTHER" id="PTHR35552">
    <property type="entry name" value="MEDIATOR OF RNA POLYMERASE II TRANSCRIPTION SUBUNIT 8"/>
    <property type="match status" value="1"/>
</dbReference>
<dbReference type="EMBL" id="AP019297">
    <property type="protein sequence ID" value="BBG92576.1"/>
    <property type="molecule type" value="Genomic_DNA"/>
</dbReference>
<dbReference type="InterPro" id="IPR038795">
    <property type="entry name" value="MED8_plant"/>
</dbReference>
<sequence length="180" mass="19761">MGLRLPVDQRQNTTALPMHLVDVLTVGDGAQPYAETSGSNHFIVFTLVFGSGPNQNECLSNEGSLPVVLSYCLMYYASSGPLTQQCQKQVSGSQLMGRPAASPGGTSVSNFDNTTTSPLPYANSPRSSTNMMNTPSPQQQSQQQKQQQQQQQQQKLMQLPQHQQQQLLAQQQFRQSAMQD</sequence>
<feature type="compositionally biased region" description="Low complexity" evidence="1">
    <location>
        <begin position="138"/>
        <end position="180"/>
    </location>
</feature>
<feature type="compositionally biased region" description="Polar residues" evidence="1">
    <location>
        <begin position="104"/>
        <end position="137"/>
    </location>
</feature>
<feature type="region of interest" description="Disordered" evidence="1">
    <location>
        <begin position="93"/>
        <end position="180"/>
    </location>
</feature>
<accession>A0A4Y1QL28</accession>
<reference evidence="2" key="1">
    <citation type="journal article" date="2019" name="Science">
        <title>Mutation of a bHLH transcription factor allowed almond domestication.</title>
        <authorList>
            <person name="Sanchez-Perez R."/>
            <person name="Pavan S."/>
            <person name="Mazzeo R."/>
            <person name="Moldovan C."/>
            <person name="Aiese Cigliano R."/>
            <person name="Del Cueto J."/>
            <person name="Ricciardi F."/>
            <person name="Lotti C."/>
            <person name="Ricciardi L."/>
            <person name="Dicenta F."/>
            <person name="Lopez-Marques R.L."/>
            <person name="Lindberg Moller B."/>
        </authorList>
    </citation>
    <scope>NUCLEOTIDE SEQUENCE</scope>
</reference>
<organism evidence="2">
    <name type="scientific">Prunus dulcis</name>
    <name type="common">Almond</name>
    <name type="synonym">Amygdalus dulcis</name>
    <dbReference type="NCBI Taxonomy" id="3755"/>
    <lineage>
        <taxon>Eukaryota</taxon>
        <taxon>Viridiplantae</taxon>
        <taxon>Streptophyta</taxon>
        <taxon>Embryophyta</taxon>
        <taxon>Tracheophyta</taxon>
        <taxon>Spermatophyta</taxon>
        <taxon>Magnoliopsida</taxon>
        <taxon>eudicotyledons</taxon>
        <taxon>Gunneridae</taxon>
        <taxon>Pentapetalae</taxon>
        <taxon>rosids</taxon>
        <taxon>fabids</taxon>
        <taxon>Rosales</taxon>
        <taxon>Rosaceae</taxon>
        <taxon>Amygdaloideae</taxon>
        <taxon>Amygdaleae</taxon>
        <taxon>Prunus</taxon>
    </lineage>
</organism>
<protein>
    <submittedName>
        <fullName evidence="2">Uncharacterized protein</fullName>
    </submittedName>
</protein>
<name>A0A4Y1QL28_PRUDU</name>
<evidence type="ECO:0000313" key="2">
    <source>
        <dbReference type="EMBL" id="BBG92576.1"/>
    </source>
</evidence>
<dbReference type="PANTHER" id="PTHR35552:SF1">
    <property type="entry name" value="MEDIATOR OF RNA POLYMERASE II TRANSCRIPTION SUBUNIT 8"/>
    <property type="match status" value="1"/>
</dbReference>
<dbReference type="GO" id="GO:0016592">
    <property type="term" value="C:mediator complex"/>
    <property type="evidence" value="ECO:0007669"/>
    <property type="project" value="InterPro"/>
</dbReference>
<proteinExistence type="predicted"/>
<evidence type="ECO:0000256" key="1">
    <source>
        <dbReference type="SAM" id="MobiDB-lite"/>
    </source>
</evidence>
<gene>
    <name evidence="2" type="ORF">Prudu_000350</name>
</gene>
<dbReference type="AlphaFoldDB" id="A0A4Y1QL28"/>